<evidence type="ECO:0000256" key="2">
    <source>
        <dbReference type="SAM" id="Phobius"/>
    </source>
</evidence>
<sequence>MSILKSFFWWCAGVHKEMLSQFPEEHSKYVSIGATIFFTGLFASLAGGYALFFVFSGSALAPLYATFFGMIWGLAIFNLDRYIVLSMNKSESYGKQLLQALPRILLAILIGIVISRPLELKIFDKEIKEHLRVEYLKQQHARIDTLNHTFESKYQVEYTQLQTLKRQADSLESTIKTSRQQLNHEIFGTKTTETSGVLGYGPHAKRKEENLKKEEIFLDTLRNRIQNKENQLLVRKEKEGLLDQRILSETSLDSAVNIAGFANRNTALANLHKNADGTENDSTKYAVIFIALLFIFFECLPVFVKLMSAKDPYDVALHNQRTVHLFESTSNIDIEKNALNQLIPQRTDIAIQKRLDKLTESYEMSKKSG</sequence>
<dbReference type="EMBL" id="JAERTY010000007">
    <property type="protein sequence ID" value="MBL1409616.1"/>
    <property type="molecule type" value="Genomic_DNA"/>
</dbReference>
<gene>
    <name evidence="3" type="ORF">JKG61_12715</name>
</gene>
<evidence type="ECO:0000256" key="1">
    <source>
        <dbReference type="SAM" id="Coils"/>
    </source>
</evidence>
<evidence type="ECO:0000313" key="3">
    <source>
        <dbReference type="EMBL" id="MBL1409616.1"/>
    </source>
</evidence>
<reference evidence="3 4" key="1">
    <citation type="submission" date="2021-01" db="EMBL/GenBank/DDBJ databases">
        <title>C459-1 draft genome sequence.</title>
        <authorList>
            <person name="Zhang X.-F."/>
        </authorList>
    </citation>
    <scope>NUCLEOTIDE SEQUENCE [LARGE SCALE GENOMIC DNA]</scope>
    <source>
        <strain evidence="4">C459-1</strain>
    </source>
</reference>
<dbReference type="InterPro" id="IPR025519">
    <property type="entry name" value="DUF4407"/>
</dbReference>
<name>A0ABS1R6Y3_9SPHI</name>
<dbReference type="Pfam" id="PF14362">
    <property type="entry name" value="DUF4407"/>
    <property type="match status" value="1"/>
</dbReference>
<organism evidence="3 4">
    <name type="scientific">Sphingobacterium faecale</name>
    <dbReference type="NCBI Taxonomy" id="2803775"/>
    <lineage>
        <taxon>Bacteria</taxon>
        <taxon>Pseudomonadati</taxon>
        <taxon>Bacteroidota</taxon>
        <taxon>Sphingobacteriia</taxon>
        <taxon>Sphingobacteriales</taxon>
        <taxon>Sphingobacteriaceae</taxon>
        <taxon>Sphingobacterium</taxon>
    </lineage>
</organism>
<feature type="transmembrane region" description="Helical" evidence="2">
    <location>
        <begin position="100"/>
        <end position="118"/>
    </location>
</feature>
<keyword evidence="1" id="KW-0175">Coiled coil</keyword>
<feature type="coiled-coil region" evidence="1">
    <location>
        <begin position="161"/>
        <end position="238"/>
    </location>
</feature>
<comment type="caution">
    <text evidence="3">The sequence shown here is derived from an EMBL/GenBank/DDBJ whole genome shotgun (WGS) entry which is preliminary data.</text>
</comment>
<proteinExistence type="predicted"/>
<keyword evidence="4" id="KW-1185">Reference proteome</keyword>
<keyword evidence="2" id="KW-0472">Membrane</keyword>
<keyword evidence="2" id="KW-1133">Transmembrane helix</keyword>
<dbReference type="RefSeq" id="WP_202103365.1">
    <property type="nucleotide sequence ID" value="NZ_JAERTY010000007.1"/>
</dbReference>
<feature type="transmembrane region" description="Helical" evidence="2">
    <location>
        <begin position="29"/>
        <end position="55"/>
    </location>
</feature>
<keyword evidence="2" id="KW-0812">Transmembrane</keyword>
<feature type="transmembrane region" description="Helical" evidence="2">
    <location>
        <begin position="61"/>
        <end position="79"/>
    </location>
</feature>
<accession>A0ABS1R6Y3</accession>
<protein>
    <submittedName>
        <fullName evidence="3">DUF4407 domain-containing protein</fullName>
    </submittedName>
</protein>
<dbReference type="Proteomes" id="UP000625283">
    <property type="component" value="Unassembled WGS sequence"/>
</dbReference>
<evidence type="ECO:0000313" key="4">
    <source>
        <dbReference type="Proteomes" id="UP000625283"/>
    </source>
</evidence>
<feature type="transmembrane region" description="Helical" evidence="2">
    <location>
        <begin position="285"/>
        <end position="304"/>
    </location>
</feature>